<name>A0A5N5T3D3_9CRUS</name>
<sequence>MYKIQYVHIPNIFKLDIWNSPVDELVEEVGVSSDQIESPKLLGTVQNLSLPGRPSLEFLTRISSSAKEVQQLSYKKSLY</sequence>
<dbReference type="AlphaFoldDB" id="A0A5N5T3D3"/>
<dbReference type="OrthoDB" id="10346615at2759"/>
<dbReference type="EMBL" id="SEYY01011997">
    <property type="protein sequence ID" value="KAB7501013.1"/>
    <property type="molecule type" value="Genomic_DNA"/>
</dbReference>
<evidence type="ECO:0000313" key="2">
    <source>
        <dbReference type="Proteomes" id="UP000326759"/>
    </source>
</evidence>
<gene>
    <name evidence="1" type="ORF">Anas_12861</name>
</gene>
<accession>A0A5N5T3D3</accession>
<organism evidence="1 2">
    <name type="scientific">Armadillidium nasatum</name>
    <dbReference type="NCBI Taxonomy" id="96803"/>
    <lineage>
        <taxon>Eukaryota</taxon>
        <taxon>Metazoa</taxon>
        <taxon>Ecdysozoa</taxon>
        <taxon>Arthropoda</taxon>
        <taxon>Crustacea</taxon>
        <taxon>Multicrustacea</taxon>
        <taxon>Malacostraca</taxon>
        <taxon>Eumalacostraca</taxon>
        <taxon>Peracarida</taxon>
        <taxon>Isopoda</taxon>
        <taxon>Oniscidea</taxon>
        <taxon>Crinocheta</taxon>
        <taxon>Armadillidiidae</taxon>
        <taxon>Armadillidium</taxon>
    </lineage>
</organism>
<dbReference type="Proteomes" id="UP000326759">
    <property type="component" value="Unassembled WGS sequence"/>
</dbReference>
<keyword evidence="2" id="KW-1185">Reference proteome</keyword>
<protein>
    <submittedName>
        <fullName evidence="1">Uncharacterized protein</fullName>
    </submittedName>
</protein>
<proteinExistence type="predicted"/>
<reference evidence="1 2" key="1">
    <citation type="journal article" date="2019" name="PLoS Biol.">
        <title>Sex chromosomes control vertical transmission of feminizing Wolbachia symbionts in an isopod.</title>
        <authorList>
            <person name="Becking T."/>
            <person name="Chebbi M.A."/>
            <person name="Giraud I."/>
            <person name="Moumen B."/>
            <person name="Laverre T."/>
            <person name="Caubet Y."/>
            <person name="Peccoud J."/>
            <person name="Gilbert C."/>
            <person name="Cordaux R."/>
        </authorList>
    </citation>
    <scope>NUCLEOTIDE SEQUENCE [LARGE SCALE GENOMIC DNA]</scope>
    <source>
        <strain evidence="1">ANa2</strain>
        <tissue evidence="1">Whole body excluding digestive tract and cuticle</tissue>
    </source>
</reference>
<evidence type="ECO:0000313" key="1">
    <source>
        <dbReference type="EMBL" id="KAB7501013.1"/>
    </source>
</evidence>
<comment type="caution">
    <text evidence="1">The sequence shown here is derived from an EMBL/GenBank/DDBJ whole genome shotgun (WGS) entry which is preliminary data.</text>
</comment>